<accession>A0A2P2KVF8</accession>
<sequence length="215" mass="23737">MKSLRDEELRDKEGKSEKEVTMSEASESTCPENLDLVEGVHEGGKKDPSLRRRELLVNSGLAESLIETCTKNAGQLLRSNVGKEVLYEVVTGGSNGILQPTLDDKLNTLHETIASLAAESESEESHEEHVLENFHSSRTIRKLVLNSPTFATTLWMTALKGNCGLWAQGHSSKVIHAYLESSDAEVRELAKTELKPLVARGILKMPERSNQSNEI</sequence>
<dbReference type="GO" id="GO:0005730">
    <property type="term" value="C:nucleolus"/>
    <property type="evidence" value="ECO:0007669"/>
    <property type="project" value="TreeGrafter"/>
</dbReference>
<dbReference type="InterPro" id="IPR040059">
    <property type="entry name" value="PUM3"/>
</dbReference>
<feature type="domain" description="CPL" evidence="3">
    <location>
        <begin position="42"/>
        <end position="146"/>
    </location>
</feature>
<dbReference type="Pfam" id="PF08144">
    <property type="entry name" value="CPL"/>
    <property type="match status" value="1"/>
</dbReference>
<keyword evidence="1" id="KW-0694">RNA-binding</keyword>
<name>A0A2P2KVF8_RHIMU</name>
<feature type="compositionally biased region" description="Basic and acidic residues" evidence="2">
    <location>
        <begin position="1"/>
        <end position="21"/>
    </location>
</feature>
<proteinExistence type="predicted"/>
<dbReference type="GO" id="GO:0003729">
    <property type="term" value="F:mRNA binding"/>
    <property type="evidence" value="ECO:0007669"/>
    <property type="project" value="TreeGrafter"/>
</dbReference>
<dbReference type="GO" id="GO:0006417">
    <property type="term" value="P:regulation of translation"/>
    <property type="evidence" value="ECO:0007669"/>
    <property type="project" value="TreeGrafter"/>
</dbReference>
<dbReference type="EMBL" id="GGEC01029235">
    <property type="protein sequence ID" value="MBX09719.1"/>
    <property type="molecule type" value="Transcribed_RNA"/>
</dbReference>
<dbReference type="PANTHER" id="PTHR13389:SF0">
    <property type="entry name" value="PUMILIO HOMOLOG 3"/>
    <property type="match status" value="1"/>
</dbReference>
<evidence type="ECO:0000259" key="3">
    <source>
        <dbReference type="Pfam" id="PF08144"/>
    </source>
</evidence>
<dbReference type="PANTHER" id="PTHR13389">
    <property type="entry name" value="PUMILIO HOMOLOG 3"/>
    <property type="match status" value="1"/>
</dbReference>
<evidence type="ECO:0000256" key="1">
    <source>
        <dbReference type="ARBA" id="ARBA00022884"/>
    </source>
</evidence>
<dbReference type="AlphaFoldDB" id="A0A2P2KVF8"/>
<reference evidence="4" key="1">
    <citation type="submission" date="2018-02" db="EMBL/GenBank/DDBJ databases">
        <title>Rhizophora mucronata_Transcriptome.</title>
        <authorList>
            <person name="Meera S.P."/>
            <person name="Sreeshan A."/>
            <person name="Augustine A."/>
        </authorList>
    </citation>
    <scope>NUCLEOTIDE SEQUENCE</scope>
    <source>
        <tissue evidence="4">Leaf</tissue>
    </source>
</reference>
<evidence type="ECO:0000256" key="2">
    <source>
        <dbReference type="SAM" id="MobiDB-lite"/>
    </source>
</evidence>
<protein>
    <submittedName>
        <fullName evidence="4">Pumilio homolog 24-like isoform X1</fullName>
    </submittedName>
</protein>
<organism evidence="4">
    <name type="scientific">Rhizophora mucronata</name>
    <name type="common">Asiatic mangrove</name>
    <dbReference type="NCBI Taxonomy" id="61149"/>
    <lineage>
        <taxon>Eukaryota</taxon>
        <taxon>Viridiplantae</taxon>
        <taxon>Streptophyta</taxon>
        <taxon>Embryophyta</taxon>
        <taxon>Tracheophyta</taxon>
        <taxon>Spermatophyta</taxon>
        <taxon>Magnoliopsida</taxon>
        <taxon>eudicotyledons</taxon>
        <taxon>Gunneridae</taxon>
        <taxon>Pentapetalae</taxon>
        <taxon>rosids</taxon>
        <taxon>fabids</taxon>
        <taxon>Malpighiales</taxon>
        <taxon>Rhizophoraceae</taxon>
        <taxon>Rhizophora</taxon>
    </lineage>
</organism>
<feature type="region of interest" description="Disordered" evidence="2">
    <location>
        <begin position="1"/>
        <end position="32"/>
    </location>
</feature>
<evidence type="ECO:0000313" key="4">
    <source>
        <dbReference type="EMBL" id="MBX09719.1"/>
    </source>
</evidence>
<dbReference type="InterPro" id="IPR012959">
    <property type="entry name" value="CPL_dom"/>
</dbReference>